<evidence type="ECO:0000313" key="1">
    <source>
        <dbReference type="EMBL" id="MCP9762982.1"/>
    </source>
</evidence>
<reference evidence="1 2" key="1">
    <citation type="submission" date="2018-11" db="EMBL/GenBank/DDBJ databases">
        <title>Novel bacteria species description.</title>
        <authorList>
            <person name="Han J.-H."/>
        </authorList>
    </citation>
    <scope>NUCLEOTIDE SEQUENCE [LARGE SCALE GENOMIC DNA]</scope>
    <source>
        <strain evidence="1 2">KCTC23259</strain>
    </source>
</reference>
<protein>
    <submittedName>
        <fullName evidence="1">Uncharacterized protein</fullName>
    </submittedName>
</protein>
<comment type="caution">
    <text evidence="1">The sequence shown here is derived from an EMBL/GenBank/DDBJ whole genome shotgun (WGS) entry which is preliminary data.</text>
</comment>
<dbReference type="AlphaFoldDB" id="A0AAE3KS63"/>
<dbReference type="Proteomes" id="UP001204144">
    <property type="component" value="Unassembled WGS sequence"/>
</dbReference>
<proteinExistence type="predicted"/>
<organism evidence="1 2">
    <name type="scientific">Lacihabitans soyangensis</name>
    <dbReference type="NCBI Taxonomy" id="869394"/>
    <lineage>
        <taxon>Bacteria</taxon>
        <taxon>Pseudomonadati</taxon>
        <taxon>Bacteroidota</taxon>
        <taxon>Cytophagia</taxon>
        <taxon>Cytophagales</taxon>
        <taxon>Leadbetterellaceae</taxon>
        <taxon>Lacihabitans</taxon>
    </lineage>
</organism>
<name>A0AAE3KS63_9BACT</name>
<keyword evidence="2" id="KW-1185">Reference proteome</keyword>
<evidence type="ECO:0000313" key="2">
    <source>
        <dbReference type="Proteomes" id="UP001204144"/>
    </source>
</evidence>
<dbReference type="RefSeq" id="WP_255036763.1">
    <property type="nucleotide sequence ID" value="NZ_RJUF01000018.1"/>
</dbReference>
<sequence length="104" mass="11999">MKPARIVQIIGRRISVNEKQYTLSTTRIMMNGDSFTETIRISSKDVKTHINTGNWHIIDSTNLNSLGLEPLAIQILDNFLLQIKFEKYTDTDILLGEDHYSKQF</sequence>
<accession>A0AAE3KS63</accession>
<gene>
    <name evidence="1" type="ORF">EGI31_08440</name>
</gene>
<dbReference type="EMBL" id="RJUF01000018">
    <property type="protein sequence ID" value="MCP9762982.1"/>
    <property type="molecule type" value="Genomic_DNA"/>
</dbReference>